<dbReference type="Pfam" id="PF02050">
    <property type="entry name" value="FliJ"/>
    <property type="match status" value="1"/>
</dbReference>
<evidence type="ECO:0000256" key="2">
    <source>
        <dbReference type="ARBA" id="ARBA00010004"/>
    </source>
</evidence>
<evidence type="ECO:0000256" key="7">
    <source>
        <dbReference type="ARBA" id="ARBA00022795"/>
    </source>
</evidence>
<protein>
    <recommendedName>
        <fullName evidence="3">Flagellar FliJ protein</fullName>
    </recommendedName>
</protein>
<dbReference type="RefSeq" id="WP_174403631.1">
    <property type="nucleotide sequence ID" value="NZ_BLVO01000004.1"/>
</dbReference>
<comment type="caution">
    <text evidence="13">The sequence shown here is derived from an EMBL/GenBank/DDBJ whole genome shotgun (WGS) entry which is preliminary data.</text>
</comment>
<dbReference type="Proteomes" id="UP000503840">
    <property type="component" value="Unassembled WGS sequence"/>
</dbReference>
<evidence type="ECO:0000256" key="9">
    <source>
        <dbReference type="ARBA" id="ARBA00023136"/>
    </source>
</evidence>
<keyword evidence="4" id="KW-0813">Transport</keyword>
<evidence type="ECO:0000313" key="14">
    <source>
        <dbReference type="Proteomes" id="UP000503840"/>
    </source>
</evidence>
<comment type="subcellular location">
    <subcellularLocation>
        <location evidence="1">Cell membrane</location>
        <topology evidence="1">Peripheral membrane protein</topology>
        <orientation evidence="1">Cytoplasmic side</orientation>
    </subcellularLocation>
</comment>
<dbReference type="GO" id="GO:0009288">
    <property type="term" value="C:bacterial-type flagellum"/>
    <property type="evidence" value="ECO:0007669"/>
    <property type="project" value="InterPro"/>
</dbReference>
<keyword evidence="9" id="KW-0472">Membrane</keyword>
<organism evidence="13 14">
    <name type="scientific">Desulfovibrio subterraneus</name>
    <dbReference type="NCBI Taxonomy" id="2718620"/>
    <lineage>
        <taxon>Bacteria</taxon>
        <taxon>Pseudomonadati</taxon>
        <taxon>Thermodesulfobacteriota</taxon>
        <taxon>Desulfovibrionia</taxon>
        <taxon>Desulfovibrionales</taxon>
        <taxon>Desulfovibrionaceae</taxon>
        <taxon>Desulfovibrio</taxon>
    </lineage>
</organism>
<evidence type="ECO:0000256" key="5">
    <source>
        <dbReference type="ARBA" id="ARBA00022475"/>
    </source>
</evidence>
<dbReference type="InterPro" id="IPR053716">
    <property type="entry name" value="Flag_assembly_chemotaxis_eff"/>
</dbReference>
<evidence type="ECO:0000256" key="1">
    <source>
        <dbReference type="ARBA" id="ARBA00004413"/>
    </source>
</evidence>
<keyword evidence="13" id="KW-0966">Cell projection</keyword>
<keyword evidence="10" id="KW-1006">Bacterial flagellum protein export</keyword>
<evidence type="ECO:0000313" key="13">
    <source>
        <dbReference type="EMBL" id="GFM31944.1"/>
    </source>
</evidence>
<keyword evidence="14" id="KW-1185">Reference proteome</keyword>
<dbReference type="AlphaFoldDB" id="A0A7J0BFK0"/>
<dbReference type="EMBL" id="BLVO01000004">
    <property type="protein sequence ID" value="GFM31944.1"/>
    <property type="molecule type" value="Genomic_DNA"/>
</dbReference>
<dbReference type="GO" id="GO:0044781">
    <property type="term" value="P:bacterial-type flagellum organization"/>
    <property type="evidence" value="ECO:0007669"/>
    <property type="project" value="UniProtKB-KW"/>
</dbReference>
<dbReference type="InterPro" id="IPR012823">
    <property type="entry name" value="Flagell_FliJ"/>
</dbReference>
<evidence type="ECO:0000256" key="8">
    <source>
        <dbReference type="ARBA" id="ARBA00022927"/>
    </source>
</evidence>
<feature type="coiled-coil region" evidence="11">
    <location>
        <begin position="70"/>
        <end position="111"/>
    </location>
</feature>
<dbReference type="GO" id="GO:0015031">
    <property type="term" value="P:protein transport"/>
    <property type="evidence" value="ECO:0007669"/>
    <property type="project" value="UniProtKB-KW"/>
</dbReference>
<keyword evidence="13" id="KW-0282">Flagellum</keyword>
<proteinExistence type="inferred from homology"/>
<name>A0A7J0BFK0_9BACT</name>
<keyword evidence="7" id="KW-1005">Bacterial flagellum biogenesis</keyword>
<dbReference type="Gene3D" id="1.10.287.1700">
    <property type="match status" value="1"/>
</dbReference>
<keyword evidence="6" id="KW-0145">Chemotaxis</keyword>
<evidence type="ECO:0000256" key="10">
    <source>
        <dbReference type="ARBA" id="ARBA00023225"/>
    </source>
</evidence>
<keyword evidence="8" id="KW-0653">Protein transport</keyword>
<keyword evidence="13" id="KW-0969">Cilium</keyword>
<evidence type="ECO:0000256" key="4">
    <source>
        <dbReference type="ARBA" id="ARBA00022448"/>
    </source>
</evidence>
<feature type="compositionally biased region" description="Basic and acidic residues" evidence="12">
    <location>
        <begin position="112"/>
        <end position="129"/>
    </location>
</feature>
<sequence length="144" mass="17120">MAPYKFKLQQVLDYRNQLEDQAKMAFTQAQQRYDAHVARVNGLRQRLAEYEPKLYQTNNPSELWLLRNFVQALTLDVATAESRLLQLAQELNKARQNLVKKSQERKLLDKLKENQAKRHAKEERFKEQQQFDETATLRYKPQAV</sequence>
<reference evidence="13 14" key="1">
    <citation type="submission" date="2020-05" db="EMBL/GenBank/DDBJ databases">
        <title>Draft genome sequence of Desulfovibrio sp. strain HN2T.</title>
        <authorList>
            <person name="Ueno A."/>
            <person name="Tamazawa S."/>
            <person name="Tamamura S."/>
            <person name="Murakami T."/>
            <person name="Kiyama T."/>
            <person name="Inomata H."/>
            <person name="Amano Y."/>
            <person name="Miyakawa K."/>
            <person name="Tamaki H."/>
            <person name="Naganuma T."/>
            <person name="Kaneko K."/>
        </authorList>
    </citation>
    <scope>NUCLEOTIDE SEQUENCE [LARGE SCALE GENOMIC DNA]</scope>
    <source>
        <strain evidence="13 14">HN2</strain>
    </source>
</reference>
<gene>
    <name evidence="13" type="ORF">DSM101010T_03090</name>
</gene>
<accession>A0A7J0BFK0</accession>
<evidence type="ECO:0000256" key="11">
    <source>
        <dbReference type="SAM" id="Coils"/>
    </source>
</evidence>
<evidence type="ECO:0000256" key="3">
    <source>
        <dbReference type="ARBA" id="ARBA00020392"/>
    </source>
</evidence>
<dbReference type="GO" id="GO:0006935">
    <property type="term" value="P:chemotaxis"/>
    <property type="evidence" value="ECO:0007669"/>
    <property type="project" value="UniProtKB-KW"/>
</dbReference>
<comment type="similarity">
    <text evidence="2">Belongs to the FliJ family.</text>
</comment>
<evidence type="ECO:0000256" key="12">
    <source>
        <dbReference type="SAM" id="MobiDB-lite"/>
    </source>
</evidence>
<keyword evidence="5" id="KW-1003">Cell membrane</keyword>
<feature type="region of interest" description="Disordered" evidence="12">
    <location>
        <begin position="112"/>
        <end position="144"/>
    </location>
</feature>
<dbReference type="GO" id="GO:0005886">
    <property type="term" value="C:plasma membrane"/>
    <property type="evidence" value="ECO:0007669"/>
    <property type="project" value="UniProtKB-SubCell"/>
</dbReference>
<evidence type="ECO:0000256" key="6">
    <source>
        <dbReference type="ARBA" id="ARBA00022500"/>
    </source>
</evidence>
<keyword evidence="11" id="KW-0175">Coiled coil</keyword>
<dbReference type="NCBIfam" id="TIGR02473">
    <property type="entry name" value="flagell_FliJ"/>
    <property type="match status" value="1"/>
</dbReference>
<dbReference type="GO" id="GO:0071973">
    <property type="term" value="P:bacterial-type flagellum-dependent cell motility"/>
    <property type="evidence" value="ECO:0007669"/>
    <property type="project" value="InterPro"/>
</dbReference>